<dbReference type="InterPro" id="IPR026720">
    <property type="entry name" value="CFAP91"/>
</dbReference>
<keyword evidence="2" id="KW-1185">Reference proteome</keyword>
<evidence type="ECO:0008006" key="3">
    <source>
        <dbReference type="Google" id="ProtNLM"/>
    </source>
</evidence>
<dbReference type="KEGG" id="ptm:GSPATT00004588001"/>
<dbReference type="Proteomes" id="UP000000600">
    <property type="component" value="Unassembled WGS sequence"/>
</dbReference>
<organism evidence="1 2">
    <name type="scientific">Paramecium tetraurelia</name>
    <dbReference type="NCBI Taxonomy" id="5888"/>
    <lineage>
        <taxon>Eukaryota</taxon>
        <taxon>Sar</taxon>
        <taxon>Alveolata</taxon>
        <taxon>Ciliophora</taxon>
        <taxon>Intramacronucleata</taxon>
        <taxon>Oligohymenophorea</taxon>
        <taxon>Peniculida</taxon>
        <taxon>Parameciidae</taxon>
        <taxon>Paramecium</taxon>
    </lineage>
</organism>
<dbReference type="PANTHER" id="PTHR22455">
    <property type="entry name" value="CILIA- AND FLAGELLA-ASSOCIATED PROTEIN 91"/>
    <property type="match status" value="1"/>
</dbReference>
<gene>
    <name evidence="1" type="ORF">GSPATT00004588001</name>
</gene>
<dbReference type="AlphaFoldDB" id="A0BD77"/>
<name>A0BD77_PARTE</name>
<dbReference type="InParanoid" id="A0BD77"/>
<dbReference type="STRING" id="5888.A0BD77"/>
<dbReference type="GeneID" id="5009676"/>
<dbReference type="eggNOG" id="ENOG502QRFI">
    <property type="taxonomic scope" value="Eukaryota"/>
</dbReference>
<sequence>MQKSRKEIDNEDKGREIIEDYANFASKVYDGITREGLSLDKIAGKYEVQPVALNTYKGLTELSTTIKPSILETTINVAQFIKTIYEGNKRYFLSFLFIQRTVLIEELLTVAKIPDLPEAEQEEILMQQHEEKVKNASLEAIQGEVIAETLDMLSKELFRIKQEKRIAQMEKSAEEDRRLREIKEAGTRQAEQILRDRKICLIQSNYESSLRNC</sequence>
<evidence type="ECO:0000313" key="1">
    <source>
        <dbReference type="EMBL" id="CAK56494.1"/>
    </source>
</evidence>
<reference evidence="1 2" key="1">
    <citation type="journal article" date="2006" name="Nature">
        <title>Global trends of whole-genome duplications revealed by the ciliate Paramecium tetraurelia.</title>
        <authorList>
            <consortium name="Genoscope"/>
            <person name="Aury J.-M."/>
            <person name="Jaillon O."/>
            <person name="Duret L."/>
            <person name="Noel B."/>
            <person name="Jubin C."/>
            <person name="Porcel B.M."/>
            <person name="Segurens B."/>
            <person name="Daubin V."/>
            <person name="Anthouard V."/>
            <person name="Aiach N."/>
            <person name="Arnaiz O."/>
            <person name="Billaut A."/>
            <person name="Beisson J."/>
            <person name="Blanc I."/>
            <person name="Bouhouche K."/>
            <person name="Camara F."/>
            <person name="Duharcourt S."/>
            <person name="Guigo R."/>
            <person name="Gogendeau D."/>
            <person name="Katinka M."/>
            <person name="Keller A.-M."/>
            <person name="Kissmehl R."/>
            <person name="Klotz C."/>
            <person name="Koll F."/>
            <person name="Le Moue A."/>
            <person name="Lepere C."/>
            <person name="Malinsky S."/>
            <person name="Nowacki M."/>
            <person name="Nowak J.K."/>
            <person name="Plattner H."/>
            <person name="Poulain J."/>
            <person name="Ruiz F."/>
            <person name="Serrano V."/>
            <person name="Zagulski M."/>
            <person name="Dessen P."/>
            <person name="Betermier M."/>
            <person name="Weissenbach J."/>
            <person name="Scarpelli C."/>
            <person name="Schachter V."/>
            <person name="Sperling L."/>
            <person name="Meyer E."/>
            <person name="Cohen J."/>
            <person name="Wincker P."/>
        </authorList>
    </citation>
    <scope>NUCLEOTIDE SEQUENCE [LARGE SCALE GENOMIC DNA]</scope>
    <source>
        <strain evidence="1 2">Stock d4-2</strain>
    </source>
</reference>
<dbReference type="EMBL" id="CT867986">
    <property type="protein sequence ID" value="CAK56494.1"/>
    <property type="molecule type" value="Genomic_DNA"/>
</dbReference>
<dbReference type="RefSeq" id="XP_001423892.1">
    <property type="nucleotide sequence ID" value="XM_001423855.1"/>
</dbReference>
<dbReference type="OrthoDB" id="567787at2759"/>
<evidence type="ECO:0000313" key="2">
    <source>
        <dbReference type="Proteomes" id="UP000000600"/>
    </source>
</evidence>
<dbReference type="PANTHER" id="PTHR22455:SF10">
    <property type="entry name" value="CILIA- AND FLAGELLA-ASSOCIATED PROTEIN 91"/>
    <property type="match status" value="1"/>
</dbReference>
<protein>
    <recommendedName>
        <fullName evidence="3">HTH psq-type domain-containing protein</fullName>
    </recommendedName>
</protein>
<accession>A0BD77</accession>
<proteinExistence type="predicted"/>
<dbReference type="HOGENOM" id="CLU_1296547_0_0_1"/>